<gene>
    <name evidence="1" type="ORF">HPB50_012086</name>
</gene>
<evidence type="ECO:0000313" key="1">
    <source>
        <dbReference type="EMBL" id="KAH6933090.1"/>
    </source>
</evidence>
<dbReference type="Proteomes" id="UP000821845">
    <property type="component" value="Chromosome 4"/>
</dbReference>
<name>A0ACB7SEQ4_HYAAI</name>
<proteinExistence type="predicted"/>
<sequence length="244" mass="27496">MPSTPHEQQQQQLAPPSLPPTAVGPDGDPSSSALRCSARRCHDWGGGARPWPVTGANLEGYATHAIYALPRGSDPKFISSQSKPQTAPRGPCGMATSGFKQDLPPEGGYAPFNFRRVPARVLFSGYRLFGIYAAVTGISWYFTKNQYVWKKLTEIEAADGHNALQPLLLAERDRLYLKQLKKNREEERELMKNVPGWEVGTYFGEPVYRTISRDTHLDPAPEEFFAHAEPKRAYDIWHYWDTNF</sequence>
<dbReference type="EMBL" id="CM023484">
    <property type="protein sequence ID" value="KAH6933090.1"/>
    <property type="molecule type" value="Genomic_DNA"/>
</dbReference>
<evidence type="ECO:0000313" key="2">
    <source>
        <dbReference type="Proteomes" id="UP000821845"/>
    </source>
</evidence>
<comment type="caution">
    <text evidence="1">The sequence shown here is derived from an EMBL/GenBank/DDBJ whole genome shotgun (WGS) entry which is preliminary data.</text>
</comment>
<keyword evidence="2" id="KW-1185">Reference proteome</keyword>
<reference evidence="1" key="1">
    <citation type="submission" date="2020-05" db="EMBL/GenBank/DDBJ databases">
        <title>Large-scale comparative analyses of tick genomes elucidate their genetic diversity and vector capacities.</title>
        <authorList>
            <person name="Jia N."/>
            <person name="Wang J."/>
            <person name="Shi W."/>
            <person name="Du L."/>
            <person name="Sun Y."/>
            <person name="Zhan W."/>
            <person name="Jiang J."/>
            <person name="Wang Q."/>
            <person name="Zhang B."/>
            <person name="Ji P."/>
            <person name="Sakyi L.B."/>
            <person name="Cui X."/>
            <person name="Yuan T."/>
            <person name="Jiang B."/>
            <person name="Yang W."/>
            <person name="Lam T.T.-Y."/>
            <person name="Chang Q."/>
            <person name="Ding S."/>
            <person name="Wang X."/>
            <person name="Zhu J."/>
            <person name="Ruan X."/>
            <person name="Zhao L."/>
            <person name="Wei J."/>
            <person name="Que T."/>
            <person name="Du C."/>
            <person name="Cheng J."/>
            <person name="Dai P."/>
            <person name="Han X."/>
            <person name="Huang E."/>
            <person name="Gao Y."/>
            <person name="Liu J."/>
            <person name="Shao H."/>
            <person name="Ye R."/>
            <person name="Li L."/>
            <person name="Wei W."/>
            <person name="Wang X."/>
            <person name="Wang C."/>
            <person name="Yang T."/>
            <person name="Huo Q."/>
            <person name="Li W."/>
            <person name="Guo W."/>
            <person name="Chen H."/>
            <person name="Zhou L."/>
            <person name="Ni X."/>
            <person name="Tian J."/>
            <person name="Zhou Y."/>
            <person name="Sheng Y."/>
            <person name="Liu T."/>
            <person name="Pan Y."/>
            <person name="Xia L."/>
            <person name="Li J."/>
            <person name="Zhao F."/>
            <person name="Cao W."/>
        </authorList>
    </citation>
    <scope>NUCLEOTIDE SEQUENCE</scope>
    <source>
        <strain evidence="1">Hyas-2018</strain>
    </source>
</reference>
<protein>
    <submittedName>
        <fullName evidence="1">Uncharacterized protein</fullName>
    </submittedName>
</protein>
<accession>A0ACB7SEQ4</accession>
<organism evidence="1 2">
    <name type="scientific">Hyalomma asiaticum</name>
    <name type="common">Tick</name>
    <dbReference type="NCBI Taxonomy" id="266040"/>
    <lineage>
        <taxon>Eukaryota</taxon>
        <taxon>Metazoa</taxon>
        <taxon>Ecdysozoa</taxon>
        <taxon>Arthropoda</taxon>
        <taxon>Chelicerata</taxon>
        <taxon>Arachnida</taxon>
        <taxon>Acari</taxon>
        <taxon>Parasitiformes</taxon>
        <taxon>Ixodida</taxon>
        <taxon>Ixodoidea</taxon>
        <taxon>Ixodidae</taxon>
        <taxon>Hyalomminae</taxon>
        <taxon>Hyalomma</taxon>
    </lineage>
</organism>